<evidence type="ECO:0000313" key="4">
    <source>
        <dbReference type="EMBL" id="TDN95853.1"/>
    </source>
</evidence>
<dbReference type="RefSeq" id="WP_208111840.1">
    <property type="nucleotide sequence ID" value="NZ_SNWI01000013.1"/>
</dbReference>
<keyword evidence="1" id="KW-0175">Coiled coil</keyword>
<name>A0A4R6GLE7_9BACT</name>
<feature type="signal peptide" evidence="2">
    <location>
        <begin position="1"/>
        <end position="21"/>
    </location>
</feature>
<dbReference type="InterPro" id="IPR027268">
    <property type="entry name" value="Peptidase_M4/M1_CTD_sf"/>
</dbReference>
<protein>
    <recommendedName>
        <fullName evidence="3">Peptidase M1 membrane alanine aminopeptidase domain-containing protein</fullName>
    </recommendedName>
</protein>
<dbReference type="Proteomes" id="UP000294848">
    <property type="component" value="Unassembled WGS sequence"/>
</dbReference>
<organism evidence="4 5">
    <name type="scientific">Sunxiuqinia elliptica</name>
    <dbReference type="NCBI Taxonomy" id="655355"/>
    <lineage>
        <taxon>Bacteria</taxon>
        <taxon>Pseudomonadati</taxon>
        <taxon>Bacteroidota</taxon>
        <taxon>Bacteroidia</taxon>
        <taxon>Marinilabiliales</taxon>
        <taxon>Prolixibacteraceae</taxon>
        <taxon>Sunxiuqinia</taxon>
    </lineage>
</organism>
<evidence type="ECO:0000256" key="2">
    <source>
        <dbReference type="SAM" id="SignalP"/>
    </source>
</evidence>
<feature type="chain" id="PRO_5020555382" description="Peptidase M1 membrane alanine aminopeptidase domain-containing protein" evidence="2">
    <location>
        <begin position="22"/>
        <end position="746"/>
    </location>
</feature>
<dbReference type="SUPFAM" id="SSF55486">
    <property type="entry name" value="Metalloproteases ('zincins'), catalytic domain"/>
    <property type="match status" value="1"/>
</dbReference>
<gene>
    <name evidence="4" type="ORF">DET52_11377</name>
</gene>
<keyword evidence="2" id="KW-0732">Signal</keyword>
<dbReference type="Pfam" id="PF01433">
    <property type="entry name" value="Peptidase_M1"/>
    <property type="match status" value="1"/>
</dbReference>
<accession>A0A4R6GLE7</accession>
<dbReference type="Gene3D" id="1.10.390.10">
    <property type="entry name" value="Neutral Protease Domain 2"/>
    <property type="match status" value="1"/>
</dbReference>
<dbReference type="InterPro" id="IPR014782">
    <property type="entry name" value="Peptidase_M1_dom"/>
</dbReference>
<sequence>MMQKWLLGSAFILAFGLNVLAQQHTNENRFRQLVEELPTPNQFRTATGHPGPAYFQQQVDYDMAVSLDEESKAVAGEAIIHYHNNSPEVLNYLWLQLDQNIREPNSFRSKIERGKLSESVKLKTIERLSQDFDGGFKINAVQDESGHDLQIVKNHTILKVILSKPLLPGKSTKLRMTWHYQLNNIQKMWGRSGYNEAENGSGDVFAIAQFYPRLCVFNDLGWQIKQFVGSEFALEFGDFKVAITVPSDFVVAATGELENEKEVLTSKQQQRLQQARKSGSPVFVITEEEASANEKSHSVTTKTWQFRAQNVRDFAFACSRKFIWDAMAVQFPENDVLAMSFYPKEANPLWEKYSTKSIAHTLKIYSNYTFDFPYPTASSVNVQGIAGMEYPMICFNQGQPKADKSYTAQMKRGVIGVVHHEVGHNYFPMIINSDERQWAWMDEGFNIFLQGIAERDWNPKWKWSGQPVEMIGYMDDDKRTLTPIMTQADALLQPGMNSYRKPAVALTILRETILGRDLFDQAFKEYAQTWKFKHPQPADFFRIMETASGVDLDWFWRGWYFSTEHVDLAIKNVKLYEPLVGEEQARKLAVEKKASQQGHIATIRDKGQFIPAIELDEALKDRYDSISSSEADELQAEVWNLNERLTAEERELLNQEHKFYEITFSALGGMLMPLIIQFEYEDGSTEIQRIPVEIWTKNHHEVTKIFTCTKKIRSVTLDPYLETADVDTNNNYWPRKIEHIYFKVEK</sequence>
<comment type="caution">
    <text evidence="4">The sequence shown here is derived from an EMBL/GenBank/DDBJ whole genome shotgun (WGS) entry which is preliminary data.</text>
</comment>
<evidence type="ECO:0000256" key="1">
    <source>
        <dbReference type="SAM" id="Coils"/>
    </source>
</evidence>
<dbReference type="GO" id="GO:0008270">
    <property type="term" value="F:zinc ion binding"/>
    <property type="evidence" value="ECO:0007669"/>
    <property type="project" value="InterPro"/>
</dbReference>
<feature type="coiled-coil region" evidence="1">
    <location>
        <begin position="631"/>
        <end position="658"/>
    </location>
</feature>
<feature type="domain" description="Peptidase M1 membrane alanine aminopeptidase" evidence="3">
    <location>
        <begin position="359"/>
        <end position="559"/>
    </location>
</feature>
<dbReference type="GO" id="GO:0008237">
    <property type="term" value="F:metallopeptidase activity"/>
    <property type="evidence" value="ECO:0007669"/>
    <property type="project" value="InterPro"/>
</dbReference>
<reference evidence="4 5" key="1">
    <citation type="submission" date="2019-03" db="EMBL/GenBank/DDBJ databases">
        <title>Freshwater and sediment microbial communities from various areas in North America, analyzing microbe dynamics in response to fracking.</title>
        <authorList>
            <person name="Lamendella R."/>
        </authorList>
    </citation>
    <scope>NUCLEOTIDE SEQUENCE [LARGE SCALE GENOMIC DNA]</scope>
    <source>
        <strain evidence="4 5">114D</strain>
    </source>
</reference>
<dbReference type="CDD" id="cd09604">
    <property type="entry name" value="M1_APN_like"/>
    <property type="match status" value="1"/>
</dbReference>
<proteinExistence type="predicted"/>
<evidence type="ECO:0000259" key="3">
    <source>
        <dbReference type="Pfam" id="PF01433"/>
    </source>
</evidence>
<dbReference type="EMBL" id="SNWI01000013">
    <property type="protein sequence ID" value="TDN95853.1"/>
    <property type="molecule type" value="Genomic_DNA"/>
</dbReference>
<evidence type="ECO:0000313" key="5">
    <source>
        <dbReference type="Proteomes" id="UP000294848"/>
    </source>
</evidence>
<dbReference type="AlphaFoldDB" id="A0A4R6GLE7"/>